<feature type="transmembrane region" description="Helical" evidence="6">
    <location>
        <begin position="82"/>
        <end position="102"/>
    </location>
</feature>
<dbReference type="Pfam" id="PF05653">
    <property type="entry name" value="Mg_trans_NIPA"/>
    <property type="match status" value="1"/>
</dbReference>
<feature type="transmembrane region" description="Helical" evidence="6">
    <location>
        <begin position="283"/>
        <end position="307"/>
    </location>
</feature>
<evidence type="ECO:0000313" key="8">
    <source>
        <dbReference type="Proteomes" id="UP000800041"/>
    </source>
</evidence>
<dbReference type="GO" id="GO:0016020">
    <property type="term" value="C:membrane"/>
    <property type="evidence" value="ECO:0007669"/>
    <property type="project" value="UniProtKB-SubCell"/>
</dbReference>
<feature type="transmembrane region" description="Helical" evidence="6">
    <location>
        <begin position="149"/>
        <end position="170"/>
    </location>
</feature>
<feature type="compositionally biased region" description="Acidic residues" evidence="5">
    <location>
        <begin position="549"/>
        <end position="563"/>
    </location>
</feature>
<dbReference type="FunFam" id="1.10.3730.20:FF:000012">
    <property type="entry name" value="DUF803 domain-containing protein"/>
    <property type="match status" value="1"/>
</dbReference>
<dbReference type="Proteomes" id="UP000800041">
    <property type="component" value="Unassembled WGS sequence"/>
</dbReference>
<dbReference type="PANTHER" id="PTHR12570:SF86">
    <property type="entry name" value="ADR321CP"/>
    <property type="match status" value="1"/>
</dbReference>
<keyword evidence="2 6" id="KW-0812">Transmembrane</keyword>
<gene>
    <name evidence="7" type="ORF">K402DRAFT_14910</name>
</gene>
<name>A0A6G1H7U5_9PEZI</name>
<feature type="compositionally biased region" description="Polar residues" evidence="5">
    <location>
        <begin position="439"/>
        <end position="467"/>
    </location>
</feature>
<evidence type="ECO:0000256" key="3">
    <source>
        <dbReference type="ARBA" id="ARBA00022989"/>
    </source>
</evidence>
<dbReference type="InterPro" id="IPR008521">
    <property type="entry name" value="Mg_trans_NIPA"/>
</dbReference>
<organism evidence="7 8">
    <name type="scientific">Aulographum hederae CBS 113979</name>
    <dbReference type="NCBI Taxonomy" id="1176131"/>
    <lineage>
        <taxon>Eukaryota</taxon>
        <taxon>Fungi</taxon>
        <taxon>Dikarya</taxon>
        <taxon>Ascomycota</taxon>
        <taxon>Pezizomycotina</taxon>
        <taxon>Dothideomycetes</taxon>
        <taxon>Pleosporomycetidae</taxon>
        <taxon>Aulographales</taxon>
        <taxon>Aulographaceae</taxon>
    </lineage>
</organism>
<accession>A0A6G1H7U5</accession>
<proteinExistence type="predicted"/>
<evidence type="ECO:0000256" key="5">
    <source>
        <dbReference type="SAM" id="MobiDB-lite"/>
    </source>
</evidence>
<evidence type="ECO:0000256" key="4">
    <source>
        <dbReference type="ARBA" id="ARBA00023136"/>
    </source>
</evidence>
<dbReference type="PANTHER" id="PTHR12570">
    <property type="match status" value="1"/>
</dbReference>
<dbReference type="GO" id="GO:0015095">
    <property type="term" value="F:magnesium ion transmembrane transporter activity"/>
    <property type="evidence" value="ECO:0007669"/>
    <property type="project" value="InterPro"/>
</dbReference>
<feature type="transmembrane region" description="Helical" evidence="6">
    <location>
        <begin position="109"/>
        <end position="129"/>
    </location>
</feature>
<dbReference type="Gene3D" id="1.10.3730.20">
    <property type="match status" value="1"/>
</dbReference>
<keyword evidence="3 6" id="KW-1133">Transmembrane helix</keyword>
<protein>
    <recommendedName>
        <fullName evidence="9">DUF803-domain-containing protein</fullName>
    </recommendedName>
</protein>
<keyword evidence="8" id="KW-1185">Reference proteome</keyword>
<keyword evidence="4 6" id="KW-0472">Membrane</keyword>
<sequence length="606" mass="66426">MVELSGGASVALGVIVGLISTSIQSLGLTLQRKSHMLEDEKGEGHQARPPYRRRRWQVGMLMFLIANIVGSTIQITTLPLPVLSTLQASGLVFNTLCASLLLAEPFTRYSAIGTLLVAGGAVLIGFFGALTEPSHNLTQLLVLLQRRDFLLWLFGSLFLVALILLSAWFFKRLYPRQTPRSRLLRGMAFGSTSGILSAHTLLVAKSAVELLVRTIVDRHNQFDKWQAWMILLGLIVLALAQLYLLHRGLKLASTSVLYPFVFCIYNIFAILDGLIYFRQTSRLPVLHACLIAVGTVVLLMGVLALSWRLSDEHHHSHTPGSPEHARSRARTMSAVGPPRTVLTPGLGIVNPKMDEDSISCTSCGSYDDREDADVNETDPLFPHSSGAVVAPLEDEEAAVGKLSVPRRNRRREHSATGKDENGPLLEPAPRGNMKRNRRTISGTGNTVEPLQISKLRQSSGQSNGVWGGSNTEIWNALNDREGSTDDANEGYRRSSYGSIGPRRSLASSGSAGKTGQKKPPARSKTLPLGVGVRQRWWNPKLGGAKAQENDDPESDDEVEDEGQSGDQATAPGEENINGRGPIEGEVEQEGREGWFKLKWWKRRTRD</sequence>
<dbReference type="OrthoDB" id="2504919at2759"/>
<feature type="region of interest" description="Disordered" evidence="5">
    <location>
        <begin position="314"/>
        <end position="336"/>
    </location>
</feature>
<evidence type="ECO:0008006" key="9">
    <source>
        <dbReference type="Google" id="ProtNLM"/>
    </source>
</evidence>
<comment type="subcellular location">
    <subcellularLocation>
        <location evidence="1">Membrane</location>
        <topology evidence="1">Multi-pass membrane protein</topology>
    </subcellularLocation>
</comment>
<evidence type="ECO:0000256" key="2">
    <source>
        <dbReference type="ARBA" id="ARBA00022692"/>
    </source>
</evidence>
<evidence type="ECO:0000313" key="7">
    <source>
        <dbReference type="EMBL" id="KAF1989134.1"/>
    </source>
</evidence>
<feature type="transmembrane region" description="Helical" evidence="6">
    <location>
        <begin position="58"/>
        <end position="76"/>
    </location>
</feature>
<feature type="transmembrane region" description="Helical" evidence="6">
    <location>
        <begin position="256"/>
        <end position="277"/>
    </location>
</feature>
<feature type="region of interest" description="Disordered" evidence="5">
    <location>
        <begin position="396"/>
        <end position="467"/>
    </location>
</feature>
<feature type="transmembrane region" description="Helical" evidence="6">
    <location>
        <begin position="225"/>
        <end position="244"/>
    </location>
</feature>
<feature type="transmembrane region" description="Helical" evidence="6">
    <location>
        <begin position="6"/>
        <end position="28"/>
    </location>
</feature>
<dbReference type="SUPFAM" id="SSF103481">
    <property type="entry name" value="Multidrug resistance efflux transporter EmrE"/>
    <property type="match status" value="1"/>
</dbReference>
<evidence type="ECO:0000256" key="1">
    <source>
        <dbReference type="ARBA" id="ARBA00004141"/>
    </source>
</evidence>
<dbReference type="AlphaFoldDB" id="A0A6G1H7U5"/>
<dbReference type="InterPro" id="IPR037185">
    <property type="entry name" value="EmrE-like"/>
</dbReference>
<dbReference type="EMBL" id="ML977146">
    <property type="protein sequence ID" value="KAF1989134.1"/>
    <property type="molecule type" value="Genomic_DNA"/>
</dbReference>
<feature type="region of interest" description="Disordered" evidence="5">
    <location>
        <begin position="480"/>
        <end position="593"/>
    </location>
</feature>
<reference evidence="7" key="1">
    <citation type="journal article" date="2020" name="Stud. Mycol.">
        <title>101 Dothideomycetes genomes: a test case for predicting lifestyles and emergence of pathogens.</title>
        <authorList>
            <person name="Haridas S."/>
            <person name="Albert R."/>
            <person name="Binder M."/>
            <person name="Bloem J."/>
            <person name="Labutti K."/>
            <person name="Salamov A."/>
            <person name="Andreopoulos B."/>
            <person name="Baker S."/>
            <person name="Barry K."/>
            <person name="Bills G."/>
            <person name="Bluhm B."/>
            <person name="Cannon C."/>
            <person name="Castanera R."/>
            <person name="Culley D."/>
            <person name="Daum C."/>
            <person name="Ezra D."/>
            <person name="Gonzalez J."/>
            <person name="Henrissat B."/>
            <person name="Kuo A."/>
            <person name="Liang C."/>
            <person name="Lipzen A."/>
            <person name="Lutzoni F."/>
            <person name="Magnuson J."/>
            <person name="Mondo S."/>
            <person name="Nolan M."/>
            <person name="Ohm R."/>
            <person name="Pangilinan J."/>
            <person name="Park H.-J."/>
            <person name="Ramirez L."/>
            <person name="Alfaro M."/>
            <person name="Sun H."/>
            <person name="Tritt A."/>
            <person name="Yoshinaga Y."/>
            <person name="Zwiers L.-H."/>
            <person name="Turgeon B."/>
            <person name="Goodwin S."/>
            <person name="Spatafora J."/>
            <person name="Crous P."/>
            <person name="Grigoriev I."/>
        </authorList>
    </citation>
    <scope>NUCLEOTIDE SEQUENCE</scope>
    <source>
        <strain evidence="7">CBS 113979</strain>
    </source>
</reference>
<evidence type="ECO:0000256" key="6">
    <source>
        <dbReference type="SAM" id="Phobius"/>
    </source>
</evidence>